<feature type="transmembrane region" description="Helical" evidence="13">
    <location>
        <begin position="7"/>
        <end position="32"/>
    </location>
</feature>
<feature type="transmembrane region" description="Helical" evidence="13">
    <location>
        <begin position="135"/>
        <end position="155"/>
    </location>
</feature>
<feature type="binding site" evidence="12">
    <location>
        <position position="222"/>
    </location>
    <ligand>
        <name>K(+)</name>
        <dbReference type="ChEBI" id="CHEBI:29103"/>
    </ligand>
</feature>
<evidence type="ECO:0000256" key="7">
    <source>
        <dbReference type="ARBA" id="ARBA00022692"/>
    </source>
</evidence>
<dbReference type="GO" id="GO:0046872">
    <property type="term" value="F:metal ion binding"/>
    <property type="evidence" value="ECO:0007669"/>
    <property type="project" value="UniProtKB-KW"/>
</dbReference>
<evidence type="ECO:0000256" key="8">
    <source>
        <dbReference type="ARBA" id="ARBA00022958"/>
    </source>
</evidence>
<evidence type="ECO:0000256" key="3">
    <source>
        <dbReference type="ARBA" id="ARBA00022448"/>
    </source>
</evidence>
<evidence type="ECO:0000256" key="9">
    <source>
        <dbReference type="ARBA" id="ARBA00022989"/>
    </source>
</evidence>
<gene>
    <name evidence="14" type="ORF">K4G66_08495</name>
</gene>
<feature type="transmembrane region" description="Helical" evidence="13">
    <location>
        <begin position="71"/>
        <end position="93"/>
    </location>
</feature>
<feature type="transmembrane region" description="Helical" evidence="13">
    <location>
        <begin position="457"/>
        <end position="482"/>
    </location>
</feature>
<feature type="transmembrane region" description="Helical" evidence="13">
    <location>
        <begin position="186"/>
        <end position="209"/>
    </location>
</feature>
<feature type="transmembrane region" description="Helical" evidence="13">
    <location>
        <begin position="392"/>
        <end position="416"/>
    </location>
</feature>
<keyword evidence="12" id="KW-0479">Metal-binding</keyword>
<sequence length="486" mass="53909">MQFNWKVLFNILGVILVFMAGFMVLCLPVSFYYKSQDWPALLYSAGITLAVGGGTWLVTRNQSDRELRRRDGYLLVTVSWLLISFFGSLPYLLSGAIPTYPDAFFESMSGFTTTGATILTDIEVVPRGILFWRSLTQWIGGMGIIVLAVAILPILGIGGMQLFQSEAPGITPDKLKPRIRDTAKRLWAIYVILTLVETVLLWVGGMSFYDAINHGLTTMATGGFSPKNASVAYYDSAYIQYVMTIFMFLAGTSFTLTYFMLKGEFRKAWQNEEFRNYLWFVAIMTVITTVGIAISTENNWEASFRYAVFQVISVVSTTGYITADYTAWMPLLTILFFLLMFTGASAGSTAGGVKIVRHTILLKNSVLEMKRQIHPSAVIPVRYNGNAVTQDIAFNVLAFFIIYITIFALGSAMMALSGVDFMTAIGAVATSLGNIGPGIGTVGPVDNFAHLPAFAKWLLSFLMLLGRLELFTVLMLFTPYYWSRHA</sequence>
<evidence type="ECO:0000256" key="5">
    <source>
        <dbReference type="ARBA" id="ARBA00022519"/>
    </source>
</evidence>
<keyword evidence="3" id="KW-0813">Transport</keyword>
<evidence type="ECO:0000256" key="4">
    <source>
        <dbReference type="ARBA" id="ARBA00022475"/>
    </source>
</evidence>
<feature type="binding site" evidence="12">
    <location>
        <position position="113"/>
    </location>
    <ligand>
        <name>K(+)</name>
        <dbReference type="ChEBI" id="CHEBI:29103"/>
    </ligand>
</feature>
<keyword evidence="9 13" id="KW-1133">Transmembrane helix</keyword>
<feature type="transmembrane region" description="Helical" evidence="13">
    <location>
        <begin position="277"/>
        <end position="296"/>
    </location>
</feature>
<evidence type="ECO:0000313" key="14">
    <source>
        <dbReference type="EMBL" id="WKN38741.1"/>
    </source>
</evidence>
<accession>A0AA49JFP1</accession>
<comment type="similarity">
    <text evidence="2">Belongs to the TrkH potassium transport family.</text>
</comment>
<keyword evidence="11 13" id="KW-0472">Membrane</keyword>
<comment type="subcellular location">
    <subcellularLocation>
        <location evidence="1">Cell inner membrane</location>
        <topology evidence="1">Multi-pass membrane protein</topology>
    </subcellularLocation>
</comment>
<keyword evidence="7 13" id="KW-0812">Transmembrane</keyword>
<organism evidence="14">
    <name type="scientific">Roseihalotalea indica</name>
    <dbReference type="NCBI Taxonomy" id="2867963"/>
    <lineage>
        <taxon>Bacteria</taxon>
        <taxon>Pseudomonadati</taxon>
        <taxon>Bacteroidota</taxon>
        <taxon>Cytophagia</taxon>
        <taxon>Cytophagales</taxon>
        <taxon>Catalimonadaceae</taxon>
        <taxon>Roseihalotalea</taxon>
    </lineage>
</organism>
<evidence type="ECO:0000256" key="12">
    <source>
        <dbReference type="PIRSR" id="PIRSR006247-1"/>
    </source>
</evidence>
<dbReference type="PANTHER" id="PTHR32024:SF2">
    <property type="entry name" value="TRK SYSTEM POTASSIUM UPTAKE PROTEIN TRKG-RELATED"/>
    <property type="match status" value="1"/>
</dbReference>
<keyword evidence="5" id="KW-0997">Cell inner membrane</keyword>
<dbReference type="GO" id="GO:0005886">
    <property type="term" value="C:plasma membrane"/>
    <property type="evidence" value="ECO:0007669"/>
    <property type="project" value="UniProtKB-SubCell"/>
</dbReference>
<proteinExistence type="inferred from homology"/>
<feature type="binding site" evidence="12">
    <location>
        <position position="317"/>
    </location>
    <ligand>
        <name>K(+)</name>
        <dbReference type="ChEBI" id="CHEBI:29103"/>
    </ligand>
</feature>
<keyword evidence="8 12" id="KW-0630">Potassium</keyword>
<feature type="transmembrane region" description="Helical" evidence="13">
    <location>
        <begin position="38"/>
        <end position="59"/>
    </location>
</feature>
<dbReference type="Pfam" id="PF02386">
    <property type="entry name" value="TrkH"/>
    <property type="match status" value="1"/>
</dbReference>
<feature type="transmembrane region" description="Helical" evidence="13">
    <location>
        <begin position="238"/>
        <end position="261"/>
    </location>
</feature>
<dbReference type="PIRSF" id="PIRSF006247">
    <property type="entry name" value="TrkH"/>
    <property type="match status" value="1"/>
</dbReference>
<dbReference type="InterPro" id="IPR004772">
    <property type="entry name" value="TrkH"/>
</dbReference>
<evidence type="ECO:0000256" key="6">
    <source>
        <dbReference type="ARBA" id="ARBA00022538"/>
    </source>
</evidence>
<name>A0AA49JFP1_9BACT</name>
<evidence type="ECO:0000256" key="2">
    <source>
        <dbReference type="ARBA" id="ARBA00009137"/>
    </source>
</evidence>
<dbReference type="EMBL" id="CP120682">
    <property type="protein sequence ID" value="WKN38741.1"/>
    <property type="molecule type" value="Genomic_DNA"/>
</dbReference>
<keyword evidence="10" id="KW-0406">Ion transport</keyword>
<dbReference type="PANTHER" id="PTHR32024">
    <property type="entry name" value="TRK SYSTEM POTASSIUM UPTAKE PROTEIN TRKG-RELATED"/>
    <property type="match status" value="1"/>
</dbReference>
<evidence type="ECO:0000256" key="10">
    <source>
        <dbReference type="ARBA" id="ARBA00023065"/>
    </source>
</evidence>
<feature type="binding site" evidence="12">
    <location>
        <position position="318"/>
    </location>
    <ligand>
        <name>K(+)</name>
        <dbReference type="ChEBI" id="CHEBI:29103"/>
    </ligand>
</feature>
<feature type="binding site" evidence="12">
    <location>
        <position position="434"/>
    </location>
    <ligand>
        <name>K(+)</name>
        <dbReference type="ChEBI" id="CHEBI:29103"/>
    </ligand>
</feature>
<feature type="transmembrane region" description="Helical" evidence="13">
    <location>
        <begin position="327"/>
        <end position="353"/>
    </location>
</feature>
<protein>
    <submittedName>
        <fullName evidence="14">TrkH family potassium uptake protein</fullName>
    </submittedName>
</protein>
<dbReference type="GO" id="GO:0015379">
    <property type="term" value="F:potassium:chloride symporter activity"/>
    <property type="evidence" value="ECO:0007669"/>
    <property type="project" value="InterPro"/>
</dbReference>
<reference evidence="14" key="1">
    <citation type="journal article" date="2023" name="Comput. Struct. Biotechnol. J.">
        <title>Discovery of a novel marine Bacteroidetes with a rich repertoire of carbohydrate-active enzymes.</title>
        <authorList>
            <person name="Chen B."/>
            <person name="Liu G."/>
            <person name="Chen Q."/>
            <person name="Wang H."/>
            <person name="Liu L."/>
            <person name="Tang K."/>
        </authorList>
    </citation>
    <scope>NUCLEOTIDE SEQUENCE</scope>
    <source>
        <strain evidence="14">TK19036</strain>
    </source>
</reference>
<keyword evidence="6" id="KW-0633">Potassium transport</keyword>
<dbReference type="InterPro" id="IPR003445">
    <property type="entry name" value="Cat_transpt"/>
</dbReference>
<feature type="binding site" evidence="12">
    <location>
        <position position="114"/>
    </location>
    <ligand>
        <name>K(+)</name>
        <dbReference type="ChEBI" id="CHEBI:29103"/>
    </ligand>
</feature>
<evidence type="ECO:0000256" key="13">
    <source>
        <dbReference type="SAM" id="Phobius"/>
    </source>
</evidence>
<evidence type="ECO:0000256" key="1">
    <source>
        <dbReference type="ARBA" id="ARBA00004429"/>
    </source>
</evidence>
<evidence type="ECO:0000256" key="11">
    <source>
        <dbReference type="ARBA" id="ARBA00023136"/>
    </source>
</evidence>
<keyword evidence="4" id="KW-1003">Cell membrane</keyword>
<reference evidence="14" key="2">
    <citation type="journal article" date="2024" name="Antonie Van Leeuwenhoek">
        <title>Roseihalotalea indica gen. nov., sp. nov., a halophilic Bacteroidetes from mesopelagic Southwest Indian Ocean with higher carbohydrate metabolic potential.</title>
        <authorList>
            <person name="Chen B."/>
            <person name="Zhang M."/>
            <person name="Lin D."/>
            <person name="Ye J."/>
            <person name="Tang K."/>
        </authorList>
    </citation>
    <scope>NUCLEOTIDE SEQUENCE</scope>
    <source>
        <strain evidence="14">TK19036</strain>
    </source>
</reference>
<dbReference type="AlphaFoldDB" id="A0AA49JFP1"/>